<keyword evidence="2" id="KW-0326">Glycosidase</keyword>
<reference evidence="2 3" key="1">
    <citation type="journal article" name="Front. Microbiol.">
        <title>Sugar Metabolism of the First Thermophilic Planctomycete Thermogutta terrifontis: Comparative Genomic and Transcriptomic Approaches.</title>
        <authorList>
            <person name="Elcheninov A.G."/>
            <person name="Menzel P."/>
            <person name="Gudbergsdottir S.R."/>
            <person name="Slesarev A.I."/>
            <person name="Kadnikov V.V."/>
            <person name="Krogh A."/>
            <person name="Bonch-Osmolovskaya E.A."/>
            <person name="Peng X."/>
            <person name="Kublanov I.V."/>
        </authorList>
    </citation>
    <scope>NUCLEOTIDE SEQUENCE [LARGE SCALE GENOMIC DNA]</scope>
    <source>
        <strain evidence="2 3">R1</strain>
    </source>
</reference>
<feature type="signal peptide" evidence="1">
    <location>
        <begin position="1"/>
        <end position="25"/>
    </location>
</feature>
<organism evidence="2 3">
    <name type="scientific">Thermogutta terrifontis</name>
    <dbReference type="NCBI Taxonomy" id="1331910"/>
    <lineage>
        <taxon>Bacteria</taxon>
        <taxon>Pseudomonadati</taxon>
        <taxon>Planctomycetota</taxon>
        <taxon>Planctomycetia</taxon>
        <taxon>Pirellulales</taxon>
        <taxon>Thermoguttaceae</taxon>
        <taxon>Thermogutta</taxon>
    </lineage>
</organism>
<dbReference type="KEGG" id="ttf:THTE_1560"/>
<dbReference type="EMBL" id="CP018477">
    <property type="protein sequence ID" value="ASV74162.1"/>
    <property type="molecule type" value="Genomic_DNA"/>
</dbReference>
<dbReference type="SUPFAM" id="SSF51445">
    <property type="entry name" value="(Trans)glycosidases"/>
    <property type="match status" value="1"/>
</dbReference>
<name>A0A286RDY5_9BACT</name>
<sequence>MRTPHTLTASTLMGALVFLGPLALGQPTPAPDEFAARERWLAEHRPGKGSRLPFSFRYGGQPSDDLLPRWNLQEEAKPAEEGREQHVYTWRDPLTGLVVRYELTVYHDFPVIEWVLEFKNDGSDASPILENVLAMDESWARQGQAEFVLYHHRGSQASQRDYEPLVTVLSSGEAKRLSGAGGRPSNTDWPYFDIAYDDGGRTIAVGWPGQWLANFTREGERQLHLQIGQEDCHLRLLAGESIRTPRIVIQFWQGDRIRAHNLWRRWMMKHSMPKPGGQLPPPQFVASSSRAYEEMIHANEENQIMHIRRYLEEGLKPDYWWMDAGWYIQEQGWPQVGTWEVDPRRFPRGFKPISDFAHAHGVKILVWFEPERVMPGTWLYQNHPEWLLSPSGRNHALAGMRAWRSRSFTTPDPNVSCNLGDQVCRVAGIEWTPGRLSFHPGPKGEFSVVRFTAPSPGEYRINARFLAIDQQTTTSVHIIRNNESLFEGKIRLDGAGPEASYQGTVTLQSGETLDFVVGFGNGSYICDSTGLEVLVGGPDGRVFHAAKDFSPEKNPTGVWSYGWMAAGARPDPTTFKLYDLPAQPEHEGPRLLDLGNPEAREWLTNHIDRLITEQGIDLYREDFNIDPLPFWRAADTPDRRGITENHHITGHLAYWDELRRRHPTMLIDSCASGGRRNDLETMRRAVPLWRSDYAYEPIGHQGMTYALSFWLPYHGTGTVAYTGAPYYGSGPTPVQPYAFWSNAAPSLGCGIDIRVKELDYETLRRLYRQFREISPCYYGDYYPLTPYSLEKNVWIAWQFDLPEEGRGMIQAFRRDEAPERSPLFRLGGLQSDASYNLKAYDSDWNLTETGRTLMEKGFSLFAKEAPSAIVIVYHKVSHQASGPARASE</sequence>
<dbReference type="InterPro" id="IPR013785">
    <property type="entry name" value="Aldolase_TIM"/>
</dbReference>
<dbReference type="Gene3D" id="2.70.98.60">
    <property type="entry name" value="alpha-galactosidase from lactobacil brevis"/>
    <property type="match status" value="1"/>
</dbReference>
<feature type="chain" id="PRO_5012855010" evidence="1">
    <location>
        <begin position="26"/>
        <end position="888"/>
    </location>
</feature>
<dbReference type="AlphaFoldDB" id="A0A286RDY5"/>
<dbReference type="RefSeq" id="WP_168175793.1">
    <property type="nucleotide sequence ID" value="NZ_CP018477.1"/>
</dbReference>
<dbReference type="Proteomes" id="UP000215086">
    <property type="component" value="Chromosome"/>
</dbReference>
<keyword evidence="1" id="KW-0732">Signal</keyword>
<protein>
    <submittedName>
        <fullName evidence="2">Alpha-galactosidase</fullName>
        <ecNumber evidence="2">3.2.1.22</ecNumber>
    </submittedName>
</protein>
<dbReference type="Gene3D" id="3.20.20.70">
    <property type="entry name" value="Aldolase class I"/>
    <property type="match status" value="2"/>
</dbReference>
<accession>A0A286RDY5</accession>
<evidence type="ECO:0000256" key="1">
    <source>
        <dbReference type="SAM" id="SignalP"/>
    </source>
</evidence>
<dbReference type="InterPro" id="IPR017853">
    <property type="entry name" value="GH"/>
</dbReference>
<dbReference type="Pfam" id="PF02065">
    <property type="entry name" value="Melibiase"/>
    <property type="match status" value="2"/>
</dbReference>
<keyword evidence="2" id="KW-0378">Hydrolase</keyword>
<evidence type="ECO:0000313" key="3">
    <source>
        <dbReference type="Proteomes" id="UP000215086"/>
    </source>
</evidence>
<proteinExistence type="predicted"/>
<dbReference type="GO" id="GO:0004557">
    <property type="term" value="F:alpha-galactosidase activity"/>
    <property type="evidence" value="ECO:0007669"/>
    <property type="project" value="UniProtKB-EC"/>
</dbReference>
<keyword evidence="3" id="KW-1185">Reference proteome</keyword>
<dbReference type="EC" id="3.2.1.22" evidence="2"/>
<gene>
    <name evidence="2" type="ORF">THTE_1560</name>
</gene>
<dbReference type="InterPro" id="IPR038417">
    <property type="entry name" value="Alpga-gal_N_sf"/>
</dbReference>
<evidence type="ECO:0000313" key="2">
    <source>
        <dbReference type="EMBL" id="ASV74162.1"/>
    </source>
</evidence>